<accession>A0A4Z2FMQ3</accession>
<name>A0A4Z2FMQ3_9TELE</name>
<protein>
    <submittedName>
        <fullName evidence="1">Uncharacterized protein</fullName>
    </submittedName>
</protein>
<dbReference type="Proteomes" id="UP000314294">
    <property type="component" value="Unassembled WGS sequence"/>
</dbReference>
<dbReference type="AlphaFoldDB" id="A0A4Z2FMQ3"/>
<keyword evidence="2" id="KW-1185">Reference proteome</keyword>
<reference evidence="1 2" key="1">
    <citation type="submission" date="2019-03" db="EMBL/GenBank/DDBJ databases">
        <title>First draft genome of Liparis tanakae, snailfish: a comprehensive survey of snailfish specific genes.</title>
        <authorList>
            <person name="Kim W."/>
            <person name="Song I."/>
            <person name="Jeong J.-H."/>
            <person name="Kim D."/>
            <person name="Kim S."/>
            <person name="Ryu S."/>
            <person name="Song J.Y."/>
            <person name="Lee S.K."/>
        </authorList>
    </citation>
    <scope>NUCLEOTIDE SEQUENCE [LARGE SCALE GENOMIC DNA]</scope>
    <source>
        <tissue evidence="1">Muscle</tissue>
    </source>
</reference>
<comment type="caution">
    <text evidence="1">The sequence shown here is derived from an EMBL/GenBank/DDBJ whole genome shotgun (WGS) entry which is preliminary data.</text>
</comment>
<evidence type="ECO:0000313" key="1">
    <source>
        <dbReference type="EMBL" id="TNN42418.1"/>
    </source>
</evidence>
<sequence length="117" mass="12521">MLLSVQWEASASPVSFWAPVIGRAQKEHRPAAAAAAAGGEGPTECPDGFTLPYISLLIPIISAAVYSYGLGDAPEGPRCTFHRFLLSDEVKAANRPPGKRLGVDQTTRIYWTPAARI</sequence>
<gene>
    <name evidence="1" type="ORF">EYF80_047408</name>
</gene>
<proteinExistence type="predicted"/>
<evidence type="ECO:0000313" key="2">
    <source>
        <dbReference type="Proteomes" id="UP000314294"/>
    </source>
</evidence>
<dbReference type="EMBL" id="SRLO01001037">
    <property type="protein sequence ID" value="TNN42418.1"/>
    <property type="molecule type" value="Genomic_DNA"/>
</dbReference>
<organism evidence="1 2">
    <name type="scientific">Liparis tanakae</name>
    <name type="common">Tanaka's snailfish</name>
    <dbReference type="NCBI Taxonomy" id="230148"/>
    <lineage>
        <taxon>Eukaryota</taxon>
        <taxon>Metazoa</taxon>
        <taxon>Chordata</taxon>
        <taxon>Craniata</taxon>
        <taxon>Vertebrata</taxon>
        <taxon>Euteleostomi</taxon>
        <taxon>Actinopterygii</taxon>
        <taxon>Neopterygii</taxon>
        <taxon>Teleostei</taxon>
        <taxon>Neoteleostei</taxon>
        <taxon>Acanthomorphata</taxon>
        <taxon>Eupercaria</taxon>
        <taxon>Perciformes</taxon>
        <taxon>Cottioidei</taxon>
        <taxon>Cottales</taxon>
        <taxon>Liparidae</taxon>
        <taxon>Liparis</taxon>
    </lineage>
</organism>